<name>A0A8X6YGD6_9ARAC</name>
<proteinExistence type="predicted"/>
<dbReference type="Proteomes" id="UP000886998">
    <property type="component" value="Unassembled WGS sequence"/>
</dbReference>
<dbReference type="AlphaFoldDB" id="A0A8X6YGD6"/>
<keyword evidence="3" id="KW-1185">Reference proteome</keyword>
<evidence type="ECO:0000313" key="3">
    <source>
        <dbReference type="Proteomes" id="UP000886998"/>
    </source>
</evidence>
<evidence type="ECO:0000313" key="2">
    <source>
        <dbReference type="EMBL" id="GFY72431.1"/>
    </source>
</evidence>
<protein>
    <submittedName>
        <fullName evidence="2">Uncharacterized protein</fullName>
    </submittedName>
</protein>
<keyword evidence="1" id="KW-0812">Transmembrane</keyword>
<dbReference type="InterPro" id="IPR008042">
    <property type="entry name" value="Retrotrans_Pao"/>
</dbReference>
<feature type="transmembrane region" description="Helical" evidence="1">
    <location>
        <begin position="36"/>
        <end position="54"/>
    </location>
</feature>
<comment type="caution">
    <text evidence="2">The sequence shown here is derived from an EMBL/GenBank/DDBJ whole genome shotgun (WGS) entry which is preliminary data.</text>
</comment>
<dbReference type="EMBL" id="BMAV01019438">
    <property type="protein sequence ID" value="GFY72431.1"/>
    <property type="molecule type" value="Genomic_DNA"/>
</dbReference>
<gene>
    <name evidence="2" type="ORF">TNIN_491641</name>
</gene>
<evidence type="ECO:0000256" key="1">
    <source>
        <dbReference type="SAM" id="Phobius"/>
    </source>
</evidence>
<keyword evidence="1" id="KW-1133">Transmembrane helix</keyword>
<organism evidence="2 3">
    <name type="scientific">Trichonephila inaurata madagascariensis</name>
    <dbReference type="NCBI Taxonomy" id="2747483"/>
    <lineage>
        <taxon>Eukaryota</taxon>
        <taxon>Metazoa</taxon>
        <taxon>Ecdysozoa</taxon>
        <taxon>Arthropoda</taxon>
        <taxon>Chelicerata</taxon>
        <taxon>Arachnida</taxon>
        <taxon>Araneae</taxon>
        <taxon>Araneomorphae</taxon>
        <taxon>Entelegynae</taxon>
        <taxon>Araneoidea</taxon>
        <taxon>Nephilidae</taxon>
        <taxon>Trichonephila</taxon>
        <taxon>Trichonephila inaurata</taxon>
    </lineage>
</organism>
<accession>A0A8X6YGD6</accession>
<keyword evidence="1" id="KW-0472">Membrane</keyword>
<reference evidence="2" key="1">
    <citation type="submission" date="2020-08" db="EMBL/GenBank/DDBJ databases">
        <title>Multicomponent nature underlies the extraordinary mechanical properties of spider dragline silk.</title>
        <authorList>
            <person name="Kono N."/>
            <person name="Nakamura H."/>
            <person name="Mori M."/>
            <person name="Yoshida Y."/>
            <person name="Ohtoshi R."/>
            <person name="Malay A.D."/>
            <person name="Moran D.A.P."/>
            <person name="Tomita M."/>
            <person name="Numata K."/>
            <person name="Arakawa K."/>
        </authorList>
    </citation>
    <scope>NUCLEOTIDE SEQUENCE</scope>
</reference>
<sequence length="134" mass="15240">MSVVPSLNIPDLRELMEEVITNRNILAASHKVFDPLGIIGPVLLLIILWLQSLWKSQIGWDREVDIKTRFSEMTKGAEILKACSCTKVVFTVIVDFSIFRYIFFSVTQANLPILFLFSYELYVYSASNISTGTE</sequence>
<dbReference type="Pfam" id="PF05380">
    <property type="entry name" value="Peptidase_A17"/>
    <property type="match status" value="1"/>
</dbReference>